<dbReference type="RefSeq" id="WP_159903157.1">
    <property type="nucleotide sequence ID" value="NZ_BAABFX010000020.1"/>
</dbReference>
<feature type="transmembrane region" description="Helical" evidence="1">
    <location>
        <begin position="97"/>
        <end position="119"/>
    </location>
</feature>
<accession>A0ABP8JKN7</accession>
<keyword evidence="1" id="KW-0812">Transmembrane</keyword>
<keyword evidence="1" id="KW-1133">Transmembrane helix</keyword>
<dbReference type="EMBL" id="BAABFX010000020">
    <property type="protein sequence ID" value="GAA4392289.1"/>
    <property type="molecule type" value="Genomic_DNA"/>
</dbReference>
<gene>
    <name evidence="2" type="ORF">GCM10023153_11130</name>
</gene>
<evidence type="ECO:0000313" key="2">
    <source>
        <dbReference type="EMBL" id="GAA4392289.1"/>
    </source>
</evidence>
<protein>
    <submittedName>
        <fullName evidence="2">Uncharacterized protein</fullName>
    </submittedName>
</protein>
<proteinExistence type="predicted"/>
<keyword evidence="3" id="KW-1185">Reference proteome</keyword>
<sequence length="120" mass="12315">MPSLGADGLGAARSSGFGMVSMCTNATTWPVLLVAVKDVIATGAPRPEQVLAVAVLLALATLPATIPLMLSLLPGGAGERLLLPLGTAVERYAKVGVRWILALVGVYLLVRGFLAHLALT</sequence>
<comment type="caution">
    <text evidence="2">The sequence shown here is derived from an EMBL/GenBank/DDBJ whole genome shotgun (WGS) entry which is preliminary data.</text>
</comment>
<dbReference type="Proteomes" id="UP001500390">
    <property type="component" value="Unassembled WGS sequence"/>
</dbReference>
<keyword evidence="1" id="KW-0472">Membrane</keyword>
<name>A0ABP8JKN7_9MICO</name>
<reference evidence="3" key="1">
    <citation type="journal article" date="2019" name="Int. J. Syst. Evol. Microbiol.">
        <title>The Global Catalogue of Microorganisms (GCM) 10K type strain sequencing project: providing services to taxonomists for standard genome sequencing and annotation.</title>
        <authorList>
            <consortium name="The Broad Institute Genomics Platform"/>
            <consortium name="The Broad Institute Genome Sequencing Center for Infectious Disease"/>
            <person name="Wu L."/>
            <person name="Ma J."/>
        </authorList>
    </citation>
    <scope>NUCLEOTIDE SEQUENCE [LARGE SCALE GENOMIC DNA]</scope>
    <source>
        <strain evidence="3">JCM 17738</strain>
    </source>
</reference>
<evidence type="ECO:0000313" key="3">
    <source>
        <dbReference type="Proteomes" id="UP001500390"/>
    </source>
</evidence>
<organism evidence="2 3">
    <name type="scientific">Ornithinibacter aureus</name>
    <dbReference type="NCBI Taxonomy" id="622664"/>
    <lineage>
        <taxon>Bacteria</taxon>
        <taxon>Bacillati</taxon>
        <taxon>Actinomycetota</taxon>
        <taxon>Actinomycetes</taxon>
        <taxon>Micrococcales</taxon>
        <taxon>Intrasporangiaceae</taxon>
        <taxon>Ornithinibacter</taxon>
    </lineage>
</organism>
<feature type="transmembrane region" description="Helical" evidence="1">
    <location>
        <begin position="50"/>
        <end position="77"/>
    </location>
</feature>
<evidence type="ECO:0000256" key="1">
    <source>
        <dbReference type="SAM" id="Phobius"/>
    </source>
</evidence>